<dbReference type="Pfam" id="PF17057">
    <property type="entry name" value="B3R"/>
    <property type="match status" value="1"/>
</dbReference>
<sequence>WNITKINSSDYLEINSAGMLLNVGSVTLGTKNRNKMKDCQLRKKQNENILQAVITLLNSGGGIIKAEIENESYSYQKDGIGQDLEKSVGNILPSVPKYLIFMQQGKYFQIFVKSWSSEISGLRIVTLRTNLYRRDVTCTNMMSATDTLEFLKAKSKTGERCSGPKLPPQLDVQKESDIKDLADAFFNRTQLSYREKVSFTESTHVEMKAFSTGKWLQRIKEILPQYVSAFANTDGGYLFIGLNEEKEVIGFKAEVNDLKKLETEIKKSIRKLPIYHFCRQKKQIKSTYKLFAVCDERSPCGYVCALKIEPFCCVVFAKEPESWRVKDNQVWQFTAEEWISTMLPANPGEEGRLGMKVHLARIG</sequence>
<evidence type="ECO:0000259" key="1">
    <source>
        <dbReference type="Pfam" id="PF04326"/>
    </source>
</evidence>
<reference evidence="3" key="3">
    <citation type="submission" date="2025-09" db="UniProtKB">
        <authorList>
            <consortium name="Ensembl"/>
        </authorList>
    </citation>
    <scope>IDENTIFICATION</scope>
</reference>
<reference evidence="3" key="2">
    <citation type="submission" date="2025-08" db="UniProtKB">
        <authorList>
            <consortium name="Ensembl"/>
        </authorList>
    </citation>
    <scope>IDENTIFICATION</scope>
</reference>
<dbReference type="AlphaFoldDB" id="A0A673UXP0"/>
<dbReference type="PANTHER" id="PTHR12155:SF2">
    <property type="entry name" value="RIBONUCLEASE SLFN12"/>
    <property type="match status" value="1"/>
</dbReference>
<evidence type="ECO:0000313" key="3">
    <source>
        <dbReference type="Ensembl" id="ENSSSUP00005029374.1"/>
    </source>
</evidence>
<dbReference type="InterPro" id="IPR007421">
    <property type="entry name" value="Schlafen_AlbA_2_dom"/>
</dbReference>
<organism evidence="3 4">
    <name type="scientific">Suricata suricatta</name>
    <name type="common">Meerkat</name>
    <dbReference type="NCBI Taxonomy" id="37032"/>
    <lineage>
        <taxon>Eukaryota</taxon>
        <taxon>Metazoa</taxon>
        <taxon>Chordata</taxon>
        <taxon>Craniata</taxon>
        <taxon>Vertebrata</taxon>
        <taxon>Euteleostomi</taxon>
        <taxon>Mammalia</taxon>
        <taxon>Eutheria</taxon>
        <taxon>Laurasiatheria</taxon>
        <taxon>Carnivora</taxon>
        <taxon>Feliformia</taxon>
        <taxon>Herpestidae</taxon>
        <taxon>Suricata</taxon>
    </lineage>
</organism>
<dbReference type="Proteomes" id="UP000472268">
    <property type="component" value="Chromosome 17"/>
</dbReference>
<dbReference type="Ensembl" id="ENSSSUT00005033526.1">
    <property type="protein sequence ID" value="ENSSSUP00005029374.1"/>
    <property type="gene ID" value="ENSSSUG00005018966.1"/>
</dbReference>
<dbReference type="Pfam" id="PF04326">
    <property type="entry name" value="SLFN_AlbA_2"/>
    <property type="match status" value="1"/>
</dbReference>
<name>A0A673UXP0_SURSU</name>
<dbReference type="Gene3D" id="3.30.950.30">
    <property type="entry name" value="Schlafen, AAA domain"/>
    <property type="match status" value="1"/>
</dbReference>
<dbReference type="OMA" id="SIDYCIR"/>
<feature type="domain" description="Schlafen AlbA-2" evidence="1">
    <location>
        <begin position="201"/>
        <end position="315"/>
    </location>
</feature>
<dbReference type="InterPro" id="IPR031450">
    <property type="entry name" value="Poxin-SLFN/SLFN_N"/>
</dbReference>
<reference evidence="3 4" key="1">
    <citation type="submission" date="2019-05" db="EMBL/GenBank/DDBJ databases">
        <title>A Chromosome-scale Meerkat (S. suricatta) Genome Assembly.</title>
        <authorList>
            <person name="Dudchenko O."/>
            <person name="Lieberman Aiden E."/>
            <person name="Tung J."/>
            <person name="Barreiro L.B."/>
            <person name="Clutton-Brock T.H."/>
        </authorList>
    </citation>
    <scope>NUCLEOTIDE SEQUENCE [LARGE SCALE GENOMIC DNA]</scope>
</reference>
<feature type="domain" description="Poxin-Schlafen/Schlafen-like N-terminal" evidence="2">
    <location>
        <begin position="87"/>
        <end position="199"/>
    </location>
</feature>
<evidence type="ECO:0000313" key="4">
    <source>
        <dbReference type="Proteomes" id="UP000472268"/>
    </source>
</evidence>
<dbReference type="FunFam" id="3.30.950.30:FF:000001">
    <property type="entry name" value="Schlafen family member 14"/>
    <property type="match status" value="1"/>
</dbReference>
<accession>A0A673UXP0</accession>
<evidence type="ECO:0000259" key="2">
    <source>
        <dbReference type="Pfam" id="PF17057"/>
    </source>
</evidence>
<dbReference type="InterPro" id="IPR038461">
    <property type="entry name" value="Schlafen_AlbA_2_dom_sf"/>
</dbReference>
<protein>
    <submittedName>
        <fullName evidence="3">Uncharacterized protein</fullName>
    </submittedName>
</protein>
<keyword evidence="4" id="KW-1185">Reference proteome</keyword>
<dbReference type="InterPro" id="IPR029684">
    <property type="entry name" value="Schlafen"/>
</dbReference>
<dbReference type="PANTHER" id="PTHR12155">
    <property type="entry name" value="SCHLAFEN"/>
    <property type="match status" value="1"/>
</dbReference>
<proteinExistence type="predicted"/>